<dbReference type="Proteomes" id="UP000282515">
    <property type="component" value="Unassembled WGS sequence"/>
</dbReference>
<keyword evidence="1" id="KW-0238">DNA-binding</keyword>
<dbReference type="InterPro" id="IPR001387">
    <property type="entry name" value="Cro/C1-type_HTH"/>
</dbReference>
<dbReference type="Gene3D" id="1.10.260.40">
    <property type="entry name" value="lambda repressor-like DNA-binding domains"/>
    <property type="match status" value="1"/>
</dbReference>
<dbReference type="PANTHER" id="PTHR46797:SF2">
    <property type="entry name" value="TRANSCRIPTIONAL REGULATOR"/>
    <property type="match status" value="1"/>
</dbReference>
<comment type="caution">
    <text evidence="3">The sequence shown here is derived from an EMBL/GenBank/DDBJ whole genome shotgun (WGS) entry which is preliminary data.</text>
</comment>
<evidence type="ECO:0000313" key="3">
    <source>
        <dbReference type="EMBL" id="RLV56227.1"/>
    </source>
</evidence>
<dbReference type="InterPro" id="IPR013096">
    <property type="entry name" value="Cupin_2"/>
</dbReference>
<organism evidence="3 4">
    <name type="scientific">Aeromicrobium phragmitis</name>
    <dbReference type="NCBI Taxonomy" id="2478914"/>
    <lineage>
        <taxon>Bacteria</taxon>
        <taxon>Bacillati</taxon>
        <taxon>Actinomycetota</taxon>
        <taxon>Actinomycetes</taxon>
        <taxon>Propionibacteriales</taxon>
        <taxon>Nocardioidaceae</taxon>
        <taxon>Aeromicrobium</taxon>
    </lineage>
</organism>
<dbReference type="RefSeq" id="WP_121793886.1">
    <property type="nucleotide sequence ID" value="NZ_RDBF01000004.1"/>
</dbReference>
<dbReference type="InterPro" id="IPR050807">
    <property type="entry name" value="TransReg_Diox_bact_type"/>
</dbReference>
<dbReference type="EMBL" id="RDBF01000004">
    <property type="protein sequence ID" value="RLV56227.1"/>
    <property type="molecule type" value="Genomic_DNA"/>
</dbReference>
<dbReference type="GO" id="GO:0005829">
    <property type="term" value="C:cytosol"/>
    <property type="evidence" value="ECO:0007669"/>
    <property type="project" value="TreeGrafter"/>
</dbReference>
<dbReference type="InterPro" id="IPR011051">
    <property type="entry name" value="RmlC_Cupin_sf"/>
</dbReference>
<name>A0A3L8PLG9_9ACTN</name>
<dbReference type="InterPro" id="IPR014710">
    <property type="entry name" value="RmlC-like_jellyroll"/>
</dbReference>
<dbReference type="CDD" id="cd00093">
    <property type="entry name" value="HTH_XRE"/>
    <property type="match status" value="1"/>
</dbReference>
<evidence type="ECO:0000313" key="4">
    <source>
        <dbReference type="Proteomes" id="UP000282515"/>
    </source>
</evidence>
<feature type="domain" description="HTH cro/C1-type" evidence="2">
    <location>
        <begin position="19"/>
        <end position="73"/>
    </location>
</feature>
<dbReference type="CDD" id="cd02209">
    <property type="entry name" value="cupin_XRE_C"/>
    <property type="match status" value="1"/>
</dbReference>
<dbReference type="Pfam" id="PF13560">
    <property type="entry name" value="HTH_31"/>
    <property type="match status" value="1"/>
</dbReference>
<proteinExistence type="predicted"/>
<dbReference type="InterPro" id="IPR010982">
    <property type="entry name" value="Lambda_DNA-bd_dom_sf"/>
</dbReference>
<reference evidence="3 4" key="1">
    <citation type="submission" date="2018-10" db="EMBL/GenBank/DDBJ databases">
        <title>Aeromicrobium sp. 9W16Y-2 whole genome shotgun sequence.</title>
        <authorList>
            <person name="Li F."/>
        </authorList>
    </citation>
    <scope>NUCLEOTIDE SEQUENCE [LARGE SCALE GENOMIC DNA]</scope>
    <source>
        <strain evidence="3 4">9W16Y-2</strain>
    </source>
</reference>
<dbReference type="PROSITE" id="PS50943">
    <property type="entry name" value="HTH_CROC1"/>
    <property type="match status" value="1"/>
</dbReference>
<sequence>MNDRKAAEETADVALGRRLRELRQRRGYSQQRVAEAAHLSKSFISQLERGRSSASLGTLKRICTVLDVPVWALLDDASETGAVASAVIIREDERRVRRVAGSEIDISLLTPDLNRQMEVTMSVLQPGEGYGREAYTHQGEEFGLVLSGTYEVTIDDVAYTLYEGDSIYFSSRLPHRTRVLGDEPAVTFWAVTPPS</sequence>
<dbReference type="Pfam" id="PF07883">
    <property type="entry name" value="Cupin_2"/>
    <property type="match status" value="1"/>
</dbReference>
<dbReference type="Gene3D" id="2.60.120.10">
    <property type="entry name" value="Jelly Rolls"/>
    <property type="match status" value="1"/>
</dbReference>
<dbReference type="SMART" id="SM00530">
    <property type="entry name" value="HTH_XRE"/>
    <property type="match status" value="1"/>
</dbReference>
<protein>
    <submittedName>
        <fullName evidence="3">Cupin domain-containing protein</fullName>
    </submittedName>
</protein>
<keyword evidence="4" id="KW-1185">Reference proteome</keyword>
<accession>A0A3L8PLG9</accession>
<dbReference type="AlphaFoldDB" id="A0A3L8PLG9"/>
<dbReference type="PANTHER" id="PTHR46797">
    <property type="entry name" value="HTH-TYPE TRANSCRIPTIONAL REGULATOR"/>
    <property type="match status" value="1"/>
</dbReference>
<dbReference type="SUPFAM" id="SSF47413">
    <property type="entry name" value="lambda repressor-like DNA-binding domains"/>
    <property type="match status" value="1"/>
</dbReference>
<dbReference type="GO" id="GO:0003700">
    <property type="term" value="F:DNA-binding transcription factor activity"/>
    <property type="evidence" value="ECO:0007669"/>
    <property type="project" value="TreeGrafter"/>
</dbReference>
<evidence type="ECO:0000259" key="2">
    <source>
        <dbReference type="PROSITE" id="PS50943"/>
    </source>
</evidence>
<dbReference type="GO" id="GO:0003677">
    <property type="term" value="F:DNA binding"/>
    <property type="evidence" value="ECO:0007669"/>
    <property type="project" value="UniProtKB-KW"/>
</dbReference>
<dbReference type="SUPFAM" id="SSF51182">
    <property type="entry name" value="RmlC-like cupins"/>
    <property type="match status" value="1"/>
</dbReference>
<evidence type="ECO:0000256" key="1">
    <source>
        <dbReference type="ARBA" id="ARBA00023125"/>
    </source>
</evidence>
<gene>
    <name evidence="3" type="ORF">D9V41_07265</name>
</gene>
<dbReference type="OrthoDB" id="5114244at2"/>